<evidence type="ECO:0000256" key="2">
    <source>
        <dbReference type="ARBA" id="ARBA00023125"/>
    </source>
</evidence>
<dbReference type="PANTHER" id="PTHR30146:SF109">
    <property type="entry name" value="HTH-TYPE TRANSCRIPTIONAL REGULATOR GALS"/>
    <property type="match status" value="1"/>
</dbReference>
<dbReference type="SUPFAM" id="SSF53822">
    <property type="entry name" value="Periplasmic binding protein-like I"/>
    <property type="match status" value="1"/>
</dbReference>
<dbReference type="RefSeq" id="WP_190256846.1">
    <property type="nucleotide sequence ID" value="NZ_BMPI01000082.1"/>
</dbReference>
<dbReference type="AlphaFoldDB" id="A0A917UD49"/>
<evidence type="ECO:0000259" key="4">
    <source>
        <dbReference type="PROSITE" id="PS50932"/>
    </source>
</evidence>
<comment type="caution">
    <text evidence="5">The sequence shown here is derived from an EMBL/GenBank/DDBJ whole genome shotgun (WGS) entry which is preliminary data.</text>
</comment>
<reference evidence="5" key="1">
    <citation type="journal article" date="2014" name="Int. J. Syst. Evol. Microbiol.">
        <title>Complete genome sequence of Corynebacterium casei LMG S-19264T (=DSM 44701T), isolated from a smear-ripened cheese.</title>
        <authorList>
            <consortium name="US DOE Joint Genome Institute (JGI-PGF)"/>
            <person name="Walter F."/>
            <person name="Albersmeier A."/>
            <person name="Kalinowski J."/>
            <person name="Ruckert C."/>
        </authorList>
    </citation>
    <scope>NUCLEOTIDE SEQUENCE</scope>
    <source>
        <strain evidence="5">JCM 19831</strain>
    </source>
</reference>
<dbReference type="Pfam" id="PF13377">
    <property type="entry name" value="Peripla_BP_3"/>
    <property type="match status" value="1"/>
</dbReference>
<evidence type="ECO:0000313" key="5">
    <source>
        <dbReference type="EMBL" id="GGM80022.1"/>
    </source>
</evidence>
<keyword evidence="2" id="KW-0238">DNA-binding</keyword>
<organism evidence="5 6">
    <name type="scientific">Dactylosporangium sucinum</name>
    <dbReference type="NCBI Taxonomy" id="1424081"/>
    <lineage>
        <taxon>Bacteria</taxon>
        <taxon>Bacillati</taxon>
        <taxon>Actinomycetota</taxon>
        <taxon>Actinomycetes</taxon>
        <taxon>Micromonosporales</taxon>
        <taxon>Micromonosporaceae</taxon>
        <taxon>Dactylosporangium</taxon>
    </lineage>
</organism>
<evidence type="ECO:0000313" key="6">
    <source>
        <dbReference type="Proteomes" id="UP000642070"/>
    </source>
</evidence>
<keyword evidence="3" id="KW-0804">Transcription</keyword>
<dbReference type="InterPro" id="IPR046335">
    <property type="entry name" value="LacI/GalR-like_sensor"/>
</dbReference>
<dbReference type="GO" id="GO:0000976">
    <property type="term" value="F:transcription cis-regulatory region binding"/>
    <property type="evidence" value="ECO:0007669"/>
    <property type="project" value="TreeGrafter"/>
</dbReference>
<dbReference type="Gene3D" id="3.40.50.2300">
    <property type="match status" value="2"/>
</dbReference>
<dbReference type="SUPFAM" id="SSF47413">
    <property type="entry name" value="lambda repressor-like DNA-binding domains"/>
    <property type="match status" value="1"/>
</dbReference>
<dbReference type="Gene3D" id="1.10.260.40">
    <property type="entry name" value="lambda repressor-like DNA-binding domains"/>
    <property type="match status" value="1"/>
</dbReference>
<dbReference type="Pfam" id="PF00356">
    <property type="entry name" value="LacI"/>
    <property type="match status" value="1"/>
</dbReference>
<name>A0A917UD49_9ACTN</name>
<feature type="domain" description="HTH lacI-type" evidence="4">
    <location>
        <begin position="17"/>
        <end position="71"/>
    </location>
</feature>
<proteinExistence type="predicted"/>
<dbReference type="Proteomes" id="UP000642070">
    <property type="component" value="Unassembled WGS sequence"/>
</dbReference>
<dbReference type="PROSITE" id="PS50932">
    <property type="entry name" value="HTH_LACI_2"/>
    <property type="match status" value="1"/>
</dbReference>
<dbReference type="GO" id="GO:0003700">
    <property type="term" value="F:DNA-binding transcription factor activity"/>
    <property type="evidence" value="ECO:0007669"/>
    <property type="project" value="TreeGrafter"/>
</dbReference>
<protein>
    <submittedName>
        <fullName evidence="5">LacI family transcriptional regulator</fullName>
    </submittedName>
</protein>
<dbReference type="PANTHER" id="PTHR30146">
    <property type="entry name" value="LACI-RELATED TRANSCRIPTIONAL REPRESSOR"/>
    <property type="match status" value="1"/>
</dbReference>
<accession>A0A917UD49</accession>
<dbReference type="SMART" id="SM00354">
    <property type="entry name" value="HTH_LACI"/>
    <property type="match status" value="1"/>
</dbReference>
<dbReference type="EMBL" id="BMPI01000082">
    <property type="protein sequence ID" value="GGM80022.1"/>
    <property type="molecule type" value="Genomic_DNA"/>
</dbReference>
<dbReference type="InterPro" id="IPR028082">
    <property type="entry name" value="Peripla_BP_I"/>
</dbReference>
<gene>
    <name evidence="5" type="ORF">GCM10007977_096890</name>
</gene>
<dbReference type="InterPro" id="IPR000843">
    <property type="entry name" value="HTH_LacI"/>
</dbReference>
<reference evidence="5" key="2">
    <citation type="submission" date="2020-09" db="EMBL/GenBank/DDBJ databases">
        <authorList>
            <person name="Sun Q."/>
            <person name="Ohkuma M."/>
        </authorList>
    </citation>
    <scope>NUCLEOTIDE SEQUENCE</scope>
    <source>
        <strain evidence="5">JCM 19831</strain>
    </source>
</reference>
<keyword evidence="6" id="KW-1185">Reference proteome</keyword>
<dbReference type="InterPro" id="IPR010982">
    <property type="entry name" value="Lambda_DNA-bd_dom_sf"/>
</dbReference>
<dbReference type="PROSITE" id="PS00356">
    <property type="entry name" value="HTH_LACI_1"/>
    <property type="match status" value="1"/>
</dbReference>
<sequence>MAGDGEHSEAPRRTGRPTIKDVALLAGVSWRTVSNVIHGHKYLRAETRAKVEAAISELGYRPQQAARQLRSGRSELLTLAVPYIAHPYFARLAHAVAQEAERHGYDVLIDETRGIRDRELHVAAGYRKILTDGIIFSPITIDRQELEAARNETPIVLLGEHIRTRRIDSVMVDNVASIRALIDHLAGLGRRRIAFLGYVATGGLGSSDLRVQGYREGLSAAGLDVDPAWMISVAHGARASTIEGDYSREAGYERTREFLPRIGEIDALVCANDLLAIGALRALREAGVRVPADVAVTGWDDIPDGAYAAPALTTVAPDLEGIARLAVRAVLRRLDTPDARPRATTAKHRLVLRDSTA</sequence>
<dbReference type="CDD" id="cd06267">
    <property type="entry name" value="PBP1_LacI_sugar_binding-like"/>
    <property type="match status" value="1"/>
</dbReference>
<evidence type="ECO:0000256" key="3">
    <source>
        <dbReference type="ARBA" id="ARBA00023163"/>
    </source>
</evidence>
<dbReference type="CDD" id="cd01392">
    <property type="entry name" value="HTH_LacI"/>
    <property type="match status" value="1"/>
</dbReference>
<evidence type="ECO:0000256" key="1">
    <source>
        <dbReference type="ARBA" id="ARBA00023015"/>
    </source>
</evidence>
<keyword evidence="1" id="KW-0805">Transcription regulation</keyword>